<gene>
    <name evidence="6 9" type="primary">astD</name>
    <name evidence="9" type="ORF">EV102420_15_01740</name>
</gene>
<dbReference type="FunFam" id="3.40.605.10:FF:000010">
    <property type="entry name" value="N-succinylglutamate 5-semialdehyde dehydrogenase"/>
    <property type="match status" value="1"/>
</dbReference>
<dbReference type="Gene3D" id="3.40.309.10">
    <property type="entry name" value="Aldehyde Dehydrogenase, Chain A, domain 2"/>
    <property type="match status" value="1"/>
</dbReference>
<accession>A0A090VVQ6</accession>
<dbReference type="InterPro" id="IPR016160">
    <property type="entry name" value="Ald_DH_CS_CYS"/>
</dbReference>
<dbReference type="RefSeq" id="WP_042392980.1">
    <property type="nucleotide sequence ID" value="NZ_BBMZ01000015.1"/>
</dbReference>
<dbReference type="CDD" id="cd07095">
    <property type="entry name" value="ALDH_SGSD_AstD"/>
    <property type="match status" value="1"/>
</dbReference>
<organism evidence="9 10">
    <name type="scientific">Pseudescherichia vulneris NBRC 102420</name>
    <dbReference type="NCBI Taxonomy" id="1115515"/>
    <lineage>
        <taxon>Bacteria</taxon>
        <taxon>Pseudomonadati</taxon>
        <taxon>Pseudomonadota</taxon>
        <taxon>Gammaproteobacteria</taxon>
        <taxon>Enterobacterales</taxon>
        <taxon>Enterobacteriaceae</taxon>
        <taxon>Pseudescherichia</taxon>
    </lineage>
</organism>
<keyword evidence="10" id="KW-1185">Reference proteome</keyword>
<dbReference type="PROSITE" id="PS00687">
    <property type="entry name" value="ALDEHYDE_DEHYDR_GLU"/>
    <property type="match status" value="1"/>
</dbReference>
<dbReference type="HAMAP" id="MF_01174">
    <property type="entry name" value="Aldedh_AstD"/>
    <property type="match status" value="1"/>
</dbReference>
<dbReference type="GO" id="GO:0019544">
    <property type="term" value="P:L-arginine catabolic process to L-glutamate"/>
    <property type="evidence" value="ECO:0007669"/>
    <property type="project" value="UniProtKB-UniRule"/>
</dbReference>
<dbReference type="eggNOG" id="COG1012">
    <property type="taxonomic scope" value="Bacteria"/>
</dbReference>
<dbReference type="InterPro" id="IPR015590">
    <property type="entry name" value="Aldehyde_DH_dom"/>
</dbReference>
<evidence type="ECO:0000313" key="9">
    <source>
        <dbReference type="EMBL" id="GAL59277.1"/>
    </source>
</evidence>
<dbReference type="PANTHER" id="PTHR11699">
    <property type="entry name" value="ALDEHYDE DEHYDROGENASE-RELATED"/>
    <property type="match status" value="1"/>
</dbReference>
<dbReference type="AlphaFoldDB" id="A0A090VVQ6"/>
<evidence type="ECO:0000256" key="1">
    <source>
        <dbReference type="ARBA" id="ARBA00022503"/>
    </source>
</evidence>
<comment type="pathway">
    <text evidence="4 6">Amino-acid degradation; L-arginine degradation via AST pathway; L-glutamate and succinate from L-arginine: step 4/5.</text>
</comment>
<dbReference type="EMBL" id="BBMZ01000015">
    <property type="protein sequence ID" value="GAL59277.1"/>
    <property type="molecule type" value="Genomic_DNA"/>
</dbReference>
<dbReference type="Proteomes" id="UP000029462">
    <property type="component" value="Unassembled WGS sequence"/>
</dbReference>
<protein>
    <recommendedName>
        <fullName evidence="6">N-succinylglutamate 5-semialdehyde dehydrogenase</fullName>
        <ecNumber evidence="6">1.2.1.71</ecNumber>
    </recommendedName>
    <alternativeName>
        <fullName evidence="6">Succinylglutamic semialdehyde dehydrogenase</fullName>
        <shortName evidence="6">SGSD</shortName>
    </alternativeName>
</protein>
<evidence type="ECO:0000256" key="4">
    <source>
        <dbReference type="ARBA" id="ARBA00060531"/>
    </source>
</evidence>
<dbReference type="InterPro" id="IPR017649">
    <property type="entry name" value="SuccinylGlu_semiald_DH_AstD"/>
</dbReference>
<evidence type="ECO:0000259" key="8">
    <source>
        <dbReference type="Pfam" id="PF00171"/>
    </source>
</evidence>
<dbReference type="Pfam" id="PF00171">
    <property type="entry name" value="Aldedh"/>
    <property type="match status" value="1"/>
</dbReference>
<comment type="caution">
    <text evidence="9">The sequence shown here is derived from an EMBL/GenBank/DDBJ whole genome shotgun (WGS) entry which is preliminary data.</text>
</comment>
<feature type="binding site" evidence="6">
    <location>
        <begin position="220"/>
        <end position="225"/>
    </location>
    <ligand>
        <name>NAD(+)</name>
        <dbReference type="ChEBI" id="CHEBI:57540"/>
    </ligand>
</feature>
<proteinExistence type="inferred from homology"/>
<dbReference type="OrthoDB" id="9812625at2"/>
<dbReference type="InterPro" id="IPR029510">
    <property type="entry name" value="Ald_DH_CS_GLU"/>
</dbReference>
<evidence type="ECO:0000256" key="6">
    <source>
        <dbReference type="HAMAP-Rule" id="MF_01174"/>
    </source>
</evidence>
<comment type="function">
    <text evidence="6">Catalyzes the NAD-dependent reduction of succinylglutamate semialdehyde into succinylglutamate.</text>
</comment>
<dbReference type="NCBIfam" id="TIGR03240">
    <property type="entry name" value="arg_catab_astD"/>
    <property type="match status" value="1"/>
</dbReference>
<dbReference type="InterPro" id="IPR016162">
    <property type="entry name" value="Ald_DH_N"/>
</dbReference>
<feature type="active site" evidence="6 7">
    <location>
        <position position="243"/>
    </location>
</feature>
<keyword evidence="1 6" id="KW-0056">Arginine metabolism</keyword>
<dbReference type="NCBIfam" id="NF006992">
    <property type="entry name" value="PRK09457.1"/>
    <property type="match status" value="1"/>
</dbReference>
<feature type="domain" description="Aldehyde dehydrogenase" evidence="8">
    <location>
        <begin position="9"/>
        <end position="458"/>
    </location>
</feature>
<dbReference type="GO" id="GO:0043824">
    <property type="term" value="F:succinylglutamate-semialdehyde dehydrogenase activity"/>
    <property type="evidence" value="ECO:0007669"/>
    <property type="project" value="UniProtKB-EC"/>
</dbReference>
<evidence type="ECO:0000256" key="5">
    <source>
        <dbReference type="ARBA" id="ARBA00061706"/>
    </source>
</evidence>
<comment type="similarity">
    <text evidence="5 6">Belongs to the aldehyde dehydrogenase family. AstD subfamily.</text>
</comment>
<sequence length="492" mass="52473">MSLWINGDWVTGQGVRREKQDPVNGDRLWQGNDADAEQVTQACRAARTAFPGWASQPFAARQAVVERFAALLEENKGALTEIIARETGKPRWEAATEVGAMINKAAISVKAWHVRTGEQQTEMADGAATLRHRPHGVLAVFGPYNFPGHLPNGHIIPALLAGNTLVFKPSELTPHSGEAVVKLWEQAGLPAGVLNLVQGGRETGQALSNLPDLDGLLFTGSASTGYQLHRQLAGQPEKILALEMGGNNPLIVDDIADRDAAVHLTIQSAFITAGQRCTCARRLLVKRGAEGDAFLARLVEVAGRIVPGSWNAEPQPFIGGLISEQAAEQVYQAWQAHEARGGRTLLAPKRLKAGTSLLSPGIIDLTGVADVPDEEVFGPLLGVWRYDSWEEAVTLANATRYGLACGLVSADRKKFDALLLAARAGIVNWNKPLTGAASTAPFGGIGASGNHRPSAWYAADYCAWPMASLESPSLILPETLSPGLHFSPEEGA</sequence>
<dbReference type="UniPathway" id="UPA00185">
    <property type="reaction ID" value="UER00282"/>
</dbReference>
<dbReference type="InterPro" id="IPR016161">
    <property type="entry name" value="Ald_DH/histidinol_DH"/>
</dbReference>
<dbReference type="Gene3D" id="3.40.605.10">
    <property type="entry name" value="Aldehyde Dehydrogenase, Chain A, domain 1"/>
    <property type="match status" value="1"/>
</dbReference>
<evidence type="ECO:0000256" key="2">
    <source>
        <dbReference type="ARBA" id="ARBA00023002"/>
    </source>
</evidence>
<dbReference type="PROSITE" id="PS00070">
    <property type="entry name" value="ALDEHYDE_DEHYDR_CYS"/>
    <property type="match status" value="1"/>
</dbReference>
<reference evidence="9 10" key="1">
    <citation type="submission" date="2014-09" db="EMBL/GenBank/DDBJ databases">
        <title>Whole genome shotgun sequence of Escherichia vulneris NBRC 102420.</title>
        <authorList>
            <person name="Yoshida Y."/>
            <person name="Hosoyama A."/>
            <person name="Tsuchikane K."/>
            <person name="Ohji S."/>
            <person name="Ichikawa N."/>
            <person name="Kimura A."/>
            <person name="Yamazoe A."/>
            <person name="Ezaki T."/>
            <person name="Fujita N."/>
        </authorList>
    </citation>
    <scope>NUCLEOTIDE SEQUENCE [LARGE SCALE GENOMIC DNA]</scope>
    <source>
        <strain evidence="9 10">NBRC 102420</strain>
    </source>
</reference>
<dbReference type="GO" id="GO:0019545">
    <property type="term" value="P:L-arginine catabolic process to succinate"/>
    <property type="evidence" value="ECO:0007669"/>
    <property type="project" value="UniProtKB-UniRule"/>
</dbReference>
<dbReference type="STRING" id="1115515.EV102420_15_01740"/>
<comment type="catalytic activity">
    <reaction evidence="6">
        <text>N-succinyl-L-glutamate 5-semialdehyde + NAD(+) + H2O = N-succinyl-L-glutamate + NADH + 2 H(+)</text>
        <dbReference type="Rhea" id="RHEA:10812"/>
        <dbReference type="ChEBI" id="CHEBI:15377"/>
        <dbReference type="ChEBI" id="CHEBI:15378"/>
        <dbReference type="ChEBI" id="CHEBI:57540"/>
        <dbReference type="ChEBI" id="CHEBI:57945"/>
        <dbReference type="ChEBI" id="CHEBI:58520"/>
        <dbReference type="ChEBI" id="CHEBI:58763"/>
        <dbReference type="EC" id="1.2.1.71"/>
    </reaction>
</comment>
<dbReference type="FunFam" id="3.40.309.10:FF:000013">
    <property type="entry name" value="N-succinylglutamate 5-semialdehyde dehydrogenase"/>
    <property type="match status" value="1"/>
</dbReference>
<feature type="active site" evidence="6">
    <location>
        <position position="277"/>
    </location>
</feature>
<name>A0A090VVQ6_PSEVU</name>
<dbReference type="SUPFAM" id="SSF53720">
    <property type="entry name" value="ALDH-like"/>
    <property type="match status" value="1"/>
</dbReference>
<evidence type="ECO:0000256" key="3">
    <source>
        <dbReference type="ARBA" id="ARBA00023027"/>
    </source>
</evidence>
<keyword evidence="2 6" id="KW-0560">Oxidoreductase</keyword>
<keyword evidence="3 6" id="KW-0520">NAD</keyword>
<evidence type="ECO:0000256" key="7">
    <source>
        <dbReference type="PROSITE-ProRule" id="PRU10007"/>
    </source>
</evidence>
<evidence type="ECO:0000313" key="10">
    <source>
        <dbReference type="Proteomes" id="UP000029462"/>
    </source>
</evidence>
<dbReference type="EC" id="1.2.1.71" evidence="6"/>
<dbReference type="InterPro" id="IPR016163">
    <property type="entry name" value="Ald_DH_C"/>
</dbReference>